<organism evidence="1 2">
    <name type="scientific">Colwellia hornerae</name>
    <dbReference type="NCBI Taxonomy" id="89402"/>
    <lineage>
        <taxon>Bacteria</taxon>
        <taxon>Pseudomonadati</taxon>
        <taxon>Pseudomonadota</taxon>
        <taxon>Gammaproteobacteria</taxon>
        <taxon>Alteromonadales</taxon>
        <taxon>Colwelliaceae</taxon>
        <taxon>Colwellia</taxon>
    </lineage>
</organism>
<dbReference type="Proteomes" id="UP000321917">
    <property type="component" value="Unassembled WGS sequence"/>
</dbReference>
<evidence type="ECO:0000313" key="1">
    <source>
        <dbReference type="EMBL" id="TWX63009.1"/>
    </source>
</evidence>
<name>A0A5C6Q2D9_9GAMM</name>
<dbReference type="RefSeq" id="WP_146801220.1">
    <property type="nucleotide sequence ID" value="NZ_VOLP01000045.1"/>
</dbReference>
<reference evidence="1 2" key="1">
    <citation type="submission" date="2019-07" db="EMBL/GenBank/DDBJ databases">
        <title>Genomes of sea-ice associated Colwellia species.</title>
        <authorList>
            <person name="Bowman J.P."/>
        </authorList>
    </citation>
    <scope>NUCLEOTIDE SEQUENCE [LARGE SCALE GENOMIC DNA]</scope>
    <source>
        <strain evidence="1 2">IC036</strain>
    </source>
</reference>
<sequence>MNKLILLLIICINIPFLIVNATENSVLQEERKSYSLYLIRHAEKKIDQEDPGLTLCGISRAQEIARILENAEIKNIYSTRYQRSMATATPLAQQQKLAIKNYAPNKLEQLAWQLIKEKENTVVFGHSNTTPQLAELLSQSSVSPMTEQEYRGIYQIIISGKNRHLTLLMQPLLCK</sequence>
<evidence type="ECO:0000313" key="2">
    <source>
        <dbReference type="Proteomes" id="UP000321917"/>
    </source>
</evidence>
<dbReference type="Gene3D" id="3.40.50.1240">
    <property type="entry name" value="Phosphoglycerate mutase-like"/>
    <property type="match status" value="1"/>
</dbReference>
<dbReference type="OrthoDB" id="3296006at2"/>
<proteinExistence type="predicted"/>
<dbReference type="SUPFAM" id="SSF53254">
    <property type="entry name" value="Phosphoglycerate mutase-like"/>
    <property type="match status" value="1"/>
</dbReference>
<comment type="caution">
    <text evidence="1">The sequence shown here is derived from an EMBL/GenBank/DDBJ whole genome shotgun (WGS) entry which is preliminary data.</text>
</comment>
<accession>A0A5C6Q2D9</accession>
<protein>
    <submittedName>
        <fullName evidence="1">Histidine phosphatase family protein</fullName>
    </submittedName>
</protein>
<dbReference type="Pfam" id="PF00300">
    <property type="entry name" value="His_Phos_1"/>
    <property type="match status" value="1"/>
</dbReference>
<dbReference type="CDD" id="cd07067">
    <property type="entry name" value="HP_PGM_like"/>
    <property type="match status" value="1"/>
</dbReference>
<dbReference type="InterPro" id="IPR029033">
    <property type="entry name" value="His_PPase_superfam"/>
</dbReference>
<dbReference type="AlphaFoldDB" id="A0A5C6Q2D9"/>
<dbReference type="EMBL" id="VOLQ01000061">
    <property type="protein sequence ID" value="TWX63009.1"/>
    <property type="molecule type" value="Genomic_DNA"/>
</dbReference>
<gene>
    <name evidence="1" type="ORF">ESZ27_18325</name>
</gene>
<dbReference type="InterPro" id="IPR013078">
    <property type="entry name" value="His_Pase_superF_clade-1"/>
</dbReference>